<evidence type="ECO:0000313" key="2">
    <source>
        <dbReference type="Proteomes" id="UP000466431"/>
    </source>
</evidence>
<sequence length="99" mass="11062">MSAPPWPKSYSSETHAELIIGDPKLLAGYAYMSDIAWQEPPSNGTRKLFVVCTSRWMGELIGRGPWLFRDKSERHGGVIHSERAIGGYFLSEIGVFVGY</sequence>
<name>A0A7I7RF15_MYCCF</name>
<reference evidence="1 2" key="1">
    <citation type="journal article" date="2019" name="Emerg. Microbes Infect.">
        <title>Comprehensive subspecies identification of 175 nontuberculous mycobacteria species based on 7547 genomic profiles.</title>
        <authorList>
            <person name="Matsumoto Y."/>
            <person name="Kinjo T."/>
            <person name="Motooka D."/>
            <person name="Nabeya D."/>
            <person name="Jung N."/>
            <person name="Uechi K."/>
            <person name="Horii T."/>
            <person name="Iida T."/>
            <person name="Fujita J."/>
            <person name="Nakamura S."/>
        </authorList>
    </citation>
    <scope>NUCLEOTIDE SEQUENCE [LARGE SCALE GENOMIC DNA]</scope>
    <source>
        <strain evidence="1 2">JCM 18439</strain>
    </source>
</reference>
<organism evidence="1 2">
    <name type="scientific">Mycolicibacterium celeriflavum</name>
    <name type="common">Mycobacterium celeriflavum</name>
    <dbReference type="NCBI Taxonomy" id="1249101"/>
    <lineage>
        <taxon>Bacteria</taxon>
        <taxon>Bacillati</taxon>
        <taxon>Actinomycetota</taxon>
        <taxon>Actinomycetes</taxon>
        <taxon>Mycobacteriales</taxon>
        <taxon>Mycobacteriaceae</taxon>
        <taxon>Mycolicibacterium</taxon>
    </lineage>
</organism>
<accession>A0A7I7RF15</accession>
<dbReference type="RefSeq" id="WP_133052436.1">
    <property type="nucleotide sequence ID" value="NZ_AP022591.1"/>
</dbReference>
<keyword evidence="2" id="KW-1185">Reference proteome</keyword>
<dbReference type="Proteomes" id="UP000466431">
    <property type="component" value="Chromosome"/>
</dbReference>
<dbReference type="AlphaFoldDB" id="A0A7I7RF15"/>
<gene>
    <name evidence="1" type="ORF">MCEL_13480</name>
</gene>
<protein>
    <submittedName>
        <fullName evidence="1">Uncharacterized protein</fullName>
    </submittedName>
</protein>
<evidence type="ECO:0000313" key="1">
    <source>
        <dbReference type="EMBL" id="BBY43053.1"/>
    </source>
</evidence>
<proteinExistence type="predicted"/>
<dbReference type="EMBL" id="AP022591">
    <property type="protein sequence ID" value="BBY43053.1"/>
    <property type="molecule type" value="Genomic_DNA"/>
</dbReference>
<dbReference type="KEGG" id="mcee:MCEL_13480"/>